<accession>A0ABQ6MTM8</accession>
<evidence type="ECO:0000259" key="7">
    <source>
        <dbReference type="Pfam" id="PF08123"/>
    </source>
</evidence>
<dbReference type="InterPro" id="IPR029063">
    <property type="entry name" value="SAM-dependent_MTases_sf"/>
</dbReference>
<dbReference type="PANTHER" id="PTHR21451">
    <property type="entry name" value="HISTONE H3 METHYLTRANSFERASE"/>
    <property type="match status" value="1"/>
</dbReference>
<feature type="region of interest" description="Disordered" evidence="6">
    <location>
        <begin position="1"/>
        <end position="33"/>
    </location>
</feature>
<dbReference type="EC" id="2.1.1.360" evidence="1"/>
<feature type="compositionally biased region" description="Polar residues" evidence="6">
    <location>
        <begin position="1"/>
        <end position="19"/>
    </location>
</feature>
<dbReference type="SUPFAM" id="SSF53335">
    <property type="entry name" value="S-adenosyl-L-methionine-dependent methyltransferases"/>
    <property type="match status" value="1"/>
</dbReference>
<dbReference type="EMBL" id="BRYB01001762">
    <property type="protein sequence ID" value="GMI33143.1"/>
    <property type="molecule type" value="Genomic_DNA"/>
</dbReference>
<name>A0ABQ6MTM8_9STRA</name>
<sequence length="403" mass="46103">MSSKQIAQYSAVSNALTDQSRGHKAFVPPKNNAPDSANHLDVYFLGDARARPPSSGEAWSEDEYRRLSRLTVQHPVTKAHRWKEISHALAQNPAPDDMELREVKDKEQALLIEKNSKVKDKEKVEFEQCYYCHGCGNKNRLGKEDETSLCESCATPNVMRSPEECFLQLPILYLKFKDKVITIDDEVIMKQRLGTVLDAYPPKLGKEISQKERAEKALYDEEYVYGEWSIQEFNYMFQRCKRIFGHLPAEQNGVFWDLGCGVGKLVIAAGCMHPFTQCWGVDVLRGLTEEGDRLIKGFRDTEQYKAEAERYQDIMFRVSNSNFAETDAWVDNTTFVVCHSTCISDDTMVKVAEKARSMNIGTMFVTTTKPLPDDELWFRIGEDVVEMVWGKCKVFFHEKIALA</sequence>
<evidence type="ECO:0000256" key="2">
    <source>
        <dbReference type="ARBA" id="ARBA00020987"/>
    </source>
</evidence>
<dbReference type="Pfam" id="PF08123">
    <property type="entry name" value="DOT1"/>
    <property type="match status" value="1"/>
</dbReference>
<dbReference type="Gene3D" id="3.40.50.150">
    <property type="entry name" value="Vaccinia Virus protein VP39"/>
    <property type="match status" value="1"/>
</dbReference>
<comment type="catalytic activity">
    <reaction evidence="5">
        <text>L-lysyl(79)-[histone H3] + 3 S-adenosyl-L-methionine = N(6),N(6),N(6)-trimethyl-L-lysyl(79)-[histone H3] + 3 S-adenosyl-L-homocysteine + 3 H(+)</text>
        <dbReference type="Rhea" id="RHEA:60328"/>
        <dbReference type="Rhea" id="RHEA-COMP:15549"/>
        <dbReference type="Rhea" id="RHEA-COMP:15552"/>
        <dbReference type="ChEBI" id="CHEBI:15378"/>
        <dbReference type="ChEBI" id="CHEBI:29969"/>
        <dbReference type="ChEBI" id="CHEBI:57856"/>
        <dbReference type="ChEBI" id="CHEBI:59789"/>
        <dbReference type="ChEBI" id="CHEBI:61961"/>
        <dbReference type="EC" id="2.1.1.360"/>
    </reaction>
</comment>
<evidence type="ECO:0000256" key="4">
    <source>
        <dbReference type="ARBA" id="ARBA00029821"/>
    </source>
</evidence>
<organism evidence="8 9">
    <name type="scientific">Tetraparma gracilis</name>
    <dbReference type="NCBI Taxonomy" id="2962635"/>
    <lineage>
        <taxon>Eukaryota</taxon>
        <taxon>Sar</taxon>
        <taxon>Stramenopiles</taxon>
        <taxon>Ochrophyta</taxon>
        <taxon>Bolidophyceae</taxon>
        <taxon>Parmales</taxon>
        <taxon>Triparmaceae</taxon>
        <taxon>Tetraparma</taxon>
    </lineage>
</organism>
<keyword evidence="3" id="KW-0156">Chromatin regulator</keyword>
<proteinExistence type="predicted"/>
<evidence type="ECO:0000256" key="1">
    <source>
        <dbReference type="ARBA" id="ARBA00012190"/>
    </source>
</evidence>
<evidence type="ECO:0000313" key="8">
    <source>
        <dbReference type="EMBL" id="GMI33143.1"/>
    </source>
</evidence>
<comment type="caution">
    <text evidence="8">The sequence shown here is derived from an EMBL/GenBank/DDBJ whole genome shotgun (WGS) entry which is preliminary data.</text>
</comment>
<protein>
    <recommendedName>
        <fullName evidence="2">Histone-lysine N-methyltransferase, H3 lysine-79 specific</fullName>
        <ecNumber evidence="1">2.1.1.360</ecNumber>
    </recommendedName>
    <alternativeName>
        <fullName evidence="4">Histone H3-K79 methyltransferase</fullName>
    </alternativeName>
</protein>
<reference evidence="8 9" key="1">
    <citation type="journal article" date="2023" name="Commun. Biol.">
        <title>Genome analysis of Parmales, the sister group of diatoms, reveals the evolutionary specialization of diatoms from phago-mixotrophs to photoautotrophs.</title>
        <authorList>
            <person name="Ban H."/>
            <person name="Sato S."/>
            <person name="Yoshikawa S."/>
            <person name="Yamada K."/>
            <person name="Nakamura Y."/>
            <person name="Ichinomiya M."/>
            <person name="Sato N."/>
            <person name="Blanc-Mathieu R."/>
            <person name="Endo H."/>
            <person name="Kuwata A."/>
            <person name="Ogata H."/>
        </authorList>
    </citation>
    <scope>NUCLEOTIDE SEQUENCE [LARGE SCALE GENOMIC DNA]</scope>
</reference>
<evidence type="ECO:0000256" key="3">
    <source>
        <dbReference type="ARBA" id="ARBA00022853"/>
    </source>
</evidence>
<feature type="domain" description="DOT1" evidence="7">
    <location>
        <begin position="222"/>
        <end position="289"/>
    </location>
</feature>
<evidence type="ECO:0000256" key="5">
    <source>
        <dbReference type="ARBA" id="ARBA00047770"/>
    </source>
</evidence>
<gene>
    <name evidence="8" type="ORF">TeGR_g1743</name>
</gene>
<keyword evidence="9" id="KW-1185">Reference proteome</keyword>
<dbReference type="Proteomes" id="UP001165060">
    <property type="component" value="Unassembled WGS sequence"/>
</dbReference>
<dbReference type="PANTHER" id="PTHR21451:SF19">
    <property type="entry name" value="ACTIVATED IN BLOCKED UNFOLDED PROTEIN RESPONSE"/>
    <property type="match status" value="1"/>
</dbReference>
<evidence type="ECO:0000313" key="9">
    <source>
        <dbReference type="Proteomes" id="UP001165060"/>
    </source>
</evidence>
<evidence type="ECO:0000256" key="6">
    <source>
        <dbReference type="SAM" id="MobiDB-lite"/>
    </source>
</evidence>
<dbReference type="InterPro" id="IPR030445">
    <property type="entry name" value="H3-K79_meTrfase"/>
</dbReference>
<dbReference type="InterPro" id="IPR025789">
    <property type="entry name" value="DOT1_dom"/>
</dbReference>